<evidence type="ECO:0000259" key="2">
    <source>
        <dbReference type="PROSITE" id="PS50011"/>
    </source>
</evidence>
<dbReference type="SUPFAM" id="SSF56112">
    <property type="entry name" value="Protein kinase-like (PK-like)"/>
    <property type="match status" value="1"/>
</dbReference>
<dbReference type="PANTHER" id="PTHR24359:SF37">
    <property type="entry name" value="PROTEIN KINASE DOMAIN-CONTAINING PROTEIN"/>
    <property type="match status" value="1"/>
</dbReference>
<keyword evidence="3" id="KW-0418">Kinase</keyword>
<feature type="compositionally biased region" description="Basic and acidic residues" evidence="1">
    <location>
        <begin position="19"/>
        <end position="39"/>
    </location>
</feature>
<keyword evidence="4" id="KW-1185">Reference proteome</keyword>
<dbReference type="InterPro" id="IPR000719">
    <property type="entry name" value="Prot_kinase_dom"/>
</dbReference>
<feature type="compositionally biased region" description="Polar residues" evidence="1">
    <location>
        <begin position="40"/>
        <end position="50"/>
    </location>
</feature>
<proteinExistence type="predicted"/>
<gene>
    <name evidence="3" type="ORF">CSOJ01_13993</name>
</gene>
<comment type="caution">
    <text evidence="3">The sequence shown here is derived from an EMBL/GenBank/DDBJ whole genome shotgun (WGS) entry which is preliminary data.</text>
</comment>
<dbReference type="EMBL" id="WIGN01000438">
    <property type="protein sequence ID" value="KAF6793082.1"/>
    <property type="molecule type" value="Genomic_DNA"/>
</dbReference>
<dbReference type="SMART" id="SM00220">
    <property type="entry name" value="S_TKc"/>
    <property type="match status" value="1"/>
</dbReference>
<keyword evidence="3" id="KW-0808">Transferase</keyword>
<evidence type="ECO:0000256" key="1">
    <source>
        <dbReference type="SAM" id="MobiDB-lite"/>
    </source>
</evidence>
<feature type="domain" description="Protein kinase" evidence="2">
    <location>
        <begin position="252"/>
        <end position="586"/>
    </location>
</feature>
<dbReference type="PANTHER" id="PTHR24359">
    <property type="entry name" value="SERINE/THREONINE-PROTEIN KINASE SBK1"/>
    <property type="match status" value="1"/>
</dbReference>
<dbReference type="AlphaFoldDB" id="A0A8H6IRM0"/>
<dbReference type="GO" id="GO:0004674">
    <property type="term" value="F:protein serine/threonine kinase activity"/>
    <property type="evidence" value="ECO:0007669"/>
    <property type="project" value="TreeGrafter"/>
</dbReference>
<dbReference type="Gene3D" id="1.10.510.10">
    <property type="entry name" value="Transferase(Phosphotransferase) domain 1"/>
    <property type="match status" value="1"/>
</dbReference>
<accession>A0A8H6IRM0</accession>
<evidence type="ECO:0000313" key="4">
    <source>
        <dbReference type="Proteomes" id="UP000652219"/>
    </source>
</evidence>
<reference evidence="3 4" key="1">
    <citation type="journal article" date="2020" name="Phytopathology">
        <title>Genome Sequence Resources of Colletotrichum truncatum, C. plurivorum, C. musicola, and C. sojae: Four Species Pathogenic to Soybean (Glycine max).</title>
        <authorList>
            <person name="Rogerio F."/>
            <person name="Boufleur T.R."/>
            <person name="Ciampi-Guillardi M."/>
            <person name="Sukno S.A."/>
            <person name="Thon M.R."/>
            <person name="Massola Junior N.S."/>
            <person name="Baroncelli R."/>
        </authorList>
    </citation>
    <scope>NUCLEOTIDE SEQUENCE [LARGE SCALE GENOMIC DNA]</scope>
    <source>
        <strain evidence="3 4">LFN0009</strain>
    </source>
</reference>
<dbReference type="InterPro" id="IPR011009">
    <property type="entry name" value="Kinase-like_dom_sf"/>
</dbReference>
<evidence type="ECO:0000313" key="3">
    <source>
        <dbReference type="EMBL" id="KAF6793082.1"/>
    </source>
</evidence>
<dbReference type="PROSITE" id="PS50011">
    <property type="entry name" value="PROTEIN_KINASE_DOM"/>
    <property type="match status" value="1"/>
</dbReference>
<dbReference type="Proteomes" id="UP000652219">
    <property type="component" value="Unassembled WGS sequence"/>
</dbReference>
<dbReference type="GO" id="GO:0005524">
    <property type="term" value="F:ATP binding"/>
    <property type="evidence" value="ECO:0007669"/>
    <property type="project" value="InterPro"/>
</dbReference>
<sequence>MEKPQGLIKKPEKLILDDPSRVAKVRDRGESFRLRKQQEQYRSSRPTSNGGVRDRNDSKPDNRLIDKIAIELDEAKTSCPLEPDKLFVPNPEFAKILTFDRVRRIVFSLECLRKEKKKEELAREIYYGRSDGSGHAVKLLAVLIGINKAEDFLKHLSDGMRDSCLPLRKITANRYRHLQCQWHPSHATLNGYARPQTREDFATWSYALNAPFIKWEPRYHSHYILDTGDVIPMEIVDKVKHEDNPTGAAKNASHDSDNTYGGFSEVYKVKLHNGHWDFGDHGIRHPQGFFALKKLTSHKSIDLNLELSSLLFSDKKYNKKHLIQLLATFEVVNHATGVSTFYLLFDWAEGSLNKFWQSNQNLIGDKKHCFWMALQFYEISDALQSVHNERARTMQYLQDRASNDALYGRHGDIKPGNFLWFHSNSLPGPGLLALSDFGLGRLHTQVSRSKQDPKNIERTATYRCPEFDLPDGKISPRSDIFSFGCVLLEYVTWFLLGLDAVENAFANSRLETDINGIEADIFFSIRNQEAFLKDAVADWIRYLQSHPACSWYIFELLELIRDRMLEPDSNKRISSSNLTKEMRKFLKTCETQPNYYLGTLNKNSG</sequence>
<name>A0A8H6IRM0_9PEZI</name>
<feature type="region of interest" description="Disordered" evidence="1">
    <location>
        <begin position="19"/>
        <end position="60"/>
    </location>
</feature>
<dbReference type="Pfam" id="PF00069">
    <property type="entry name" value="Pkinase"/>
    <property type="match status" value="1"/>
</dbReference>
<organism evidence="3 4">
    <name type="scientific">Colletotrichum sojae</name>
    <dbReference type="NCBI Taxonomy" id="2175907"/>
    <lineage>
        <taxon>Eukaryota</taxon>
        <taxon>Fungi</taxon>
        <taxon>Dikarya</taxon>
        <taxon>Ascomycota</taxon>
        <taxon>Pezizomycotina</taxon>
        <taxon>Sordariomycetes</taxon>
        <taxon>Hypocreomycetidae</taxon>
        <taxon>Glomerellales</taxon>
        <taxon>Glomerellaceae</taxon>
        <taxon>Colletotrichum</taxon>
        <taxon>Colletotrichum orchidearum species complex</taxon>
    </lineage>
</organism>
<protein>
    <submittedName>
        <fullName evidence="3">Protein kinase domain-containing protein</fullName>
    </submittedName>
</protein>